<dbReference type="RefSeq" id="WP_170019672.1">
    <property type="nucleotide sequence ID" value="NZ_JABCSC020000001.1"/>
</dbReference>
<name>A0ABX2IC70_9RHOO</name>
<proteinExistence type="predicted"/>
<evidence type="ECO:0000313" key="2">
    <source>
        <dbReference type="Proteomes" id="UP000778523"/>
    </source>
</evidence>
<organism evidence="1 2">
    <name type="scientific">Uliginosibacterium aquaticum</name>
    <dbReference type="NCBI Taxonomy" id="2731212"/>
    <lineage>
        <taxon>Bacteria</taxon>
        <taxon>Pseudomonadati</taxon>
        <taxon>Pseudomonadota</taxon>
        <taxon>Betaproteobacteria</taxon>
        <taxon>Rhodocyclales</taxon>
        <taxon>Zoogloeaceae</taxon>
        <taxon>Uliginosibacterium</taxon>
    </lineage>
</organism>
<keyword evidence="2" id="KW-1185">Reference proteome</keyword>
<reference evidence="1 2" key="1">
    <citation type="submission" date="2020-06" db="EMBL/GenBank/DDBJ databases">
        <title>Draft genome of Uliginosibacterium sp. IMCC34675.</title>
        <authorList>
            <person name="Song J."/>
        </authorList>
    </citation>
    <scope>NUCLEOTIDE SEQUENCE [LARGE SCALE GENOMIC DNA]</scope>
    <source>
        <strain evidence="1 2">IMCC34675</strain>
    </source>
</reference>
<dbReference type="EMBL" id="JABCSC020000001">
    <property type="protein sequence ID" value="NSL53557.1"/>
    <property type="molecule type" value="Genomic_DNA"/>
</dbReference>
<gene>
    <name evidence="1" type="ORF">HJ583_000820</name>
</gene>
<sequence length="170" mass="18311">MTEAGLRQHYARLNTAEPAASGLSLLQIGALESHLINGESGSEPNCFVLAAGAQVIGRRHFQHMPPSALALEEAIAVVEDQLAPLARQLRPAARLHLLLAADAALQPLFAGREWLSREAVEQQFRLLAEVAEGFPLSASGLPDDASFAASLLILREVMHHLGFAELVRVR</sequence>
<evidence type="ECO:0000313" key="1">
    <source>
        <dbReference type="EMBL" id="NSL53557.1"/>
    </source>
</evidence>
<accession>A0ABX2IC70</accession>
<dbReference type="Proteomes" id="UP000778523">
    <property type="component" value="Unassembled WGS sequence"/>
</dbReference>
<comment type="caution">
    <text evidence="1">The sequence shown here is derived from an EMBL/GenBank/DDBJ whole genome shotgun (WGS) entry which is preliminary data.</text>
</comment>
<protein>
    <submittedName>
        <fullName evidence="1">Uncharacterized protein</fullName>
    </submittedName>
</protein>